<evidence type="ECO:0000313" key="1">
    <source>
        <dbReference type="EMBL" id="WNL16273.1"/>
    </source>
</evidence>
<dbReference type="AlphaFoldDB" id="A0AA96CV50"/>
<accession>A0AA96CV50</accession>
<reference evidence="1" key="1">
    <citation type="submission" date="2023-09" db="EMBL/GenBank/DDBJ databases">
        <title>Arcobacter tbilisiensis sp. nov. isolated from chicken meat in Tbilisi, Georgia.</title>
        <authorList>
            <person name="Matthias R."/>
            <person name="Zautner A.E."/>
        </authorList>
    </citation>
    <scope>NUCLEOTIDE SEQUENCE</scope>
    <source>
        <strain evidence="1">LEO 107</strain>
    </source>
</reference>
<protein>
    <submittedName>
        <fullName evidence="1">Uncharacterized protein</fullName>
    </submittedName>
</protein>
<sequence>MSKNDINFDFLQQKDEYKKEFAIQSLANLVYEIEDSGVYLESEEFRKTFVKLEMIKDMFINL</sequence>
<dbReference type="EMBL" id="CP134846">
    <property type="protein sequence ID" value="WNL16273.1"/>
    <property type="molecule type" value="Genomic_DNA"/>
</dbReference>
<name>A0AA96CV50_9BACT</name>
<proteinExistence type="predicted"/>
<gene>
    <name evidence="1" type="ORF">RJG54_08620</name>
</gene>
<organism evidence="1">
    <name type="scientific">Arcobacter sp. AZ-2023</name>
    <dbReference type="NCBI Taxonomy" id="3074453"/>
    <lineage>
        <taxon>Bacteria</taxon>
        <taxon>Pseudomonadati</taxon>
        <taxon>Campylobacterota</taxon>
        <taxon>Epsilonproteobacteria</taxon>
        <taxon>Campylobacterales</taxon>
        <taxon>Arcobacteraceae</taxon>
        <taxon>Arcobacter</taxon>
    </lineage>
</organism>